<name>A0ABT4CRP4_9CLOT</name>
<feature type="transmembrane region" description="Helical" evidence="1">
    <location>
        <begin position="6"/>
        <end position="27"/>
    </location>
</feature>
<protein>
    <submittedName>
        <fullName evidence="3">Transglycosylase SLT domain-containing protein</fullName>
    </submittedName>
</protein>
<keyword evidence="1" id="KW-0812">Transmembrane</keyword>
<gene>
    <name evidence="3" type="ORF">OXH55_13785</name>
</gene>
<comment type="caution">
    <text evidence="3">The sequence shown here is derived from an EMBL/GenBank/DDBJ whole genome shotgun (WGS) entry which is preliminary data.</text>
</comment>
<sequence length="174" mass="20209">MKKLGIVFGTVLAVIIGGILIVRTLVFPLKYETEIKKYAQEYKVEPELIAAIIQISSNFDSKEYKKGEKCGPMNLQDKSAEVIAKEMGFTDFKPENLADPDTNIKIGTWFIAQNYKNKDVEQAVTKWGGVNWQDVKGDKEKDEKKKFWEDYYKKYFVEKIKNRMKVYEVLYPSL</sequence>
<evidence type="ECO:0000313" key="3">
    <source>
        <dbReference type="EMBL" id="MCY6371712.1"/>
    </source>
</evidence>
<reference evidence="3" key="1">
    <citation type="submission" date="2022-12" db="EMBL/GenBank/DDBJ databases">
        <authorList>
            <person name="Wang J."/>
        </authorList>
    </citation>
    <scope>NUCLEOTIDE SEQUENCE</scope>
    <source>
        <strain evidence="3">HY-42-06</strain>
    </source>
</reference>
<keyword evidence="4" id="KW-1185">Reference proteome</keyword>
<dbReference type="Pfam" id="PF01464">
    <property type="entry name" value="SLT"/>
    <property type="match status" value="1"/>
</dbReference>
<feature type="domain" description="Transglycosylase SLT" evidence="2">
    <location>
        <begin position="35"/>
        <end position="119"/>
    </location>
</feature>
<dbReference type="Proteomes" id="UP001079657">
    <property type="component" value="Unassembled WGS sequence"/>
</dbReference>
<dbReference type="InterPro" id="IPR008258">
    <property type="entry name" value="Transglycosylase_SLT_dom_1"/>
</dbReference>
<evidence type="ECO:0000313" key="4">
    <source>
        <dbReference type="Proteomes" id="UP001079657"/>
    </source>
</evidence>
<keyword evidence="1" id="KW-0472">Membrane</keyword>
<evidence type="ECO:0000259" key="2">
    <source>
        <dbReference type="Pfam" id="PF01464"/>
    </source>
</evidence>
<dbReference type="SUPFAM" id="SSF53955">
    <property type="entry name" value="Lysozyme-like"/>
    <property type="match status" value="1"/>
</dbReference>
<dbReference type="RefSeq" id="WP_268050594.1">
    <property type="nucleotide sequence ID" value="NZ_JAPQES010000005.1"/>
</dbReference>
<dbReference type="Gene3D" id="1.10.530.10">
    <property type="match status" value="1"/>
</dbReference>
<accession>A0ABT4CRP4</accession>
<dbReference type="EMBL" id="JAPQES010000005">
    <property type="protein sequence ID" value="MCY6371712.1"/>
    <property type="molecule type" value="Genomic_DNA"/>
</dbReference>
<proteinExistence type="predicted"/>
<evidence type="ECO:0000256" key="1">
    <source>
        <dbReference type="SAM" id="Phobius"/>
    </source>
</evidence>
<dbReference type="InterPro" id="IPR023346">
    <property type="entry name" value="Lysozyme-like_dom_sf"/>
</dbReference>
<keyword evidence="1" id="KW-1133">Transmembrane helix</keyword>
<organism evidence="3 4">
    <name type="scientific">Clostridium ganghwense</name>
    <dbReference type="NCBI Taxonomy" id="312089"/>
    <lineage>
        <taxon>Bacteria</taxon>
        <taxon>Bacillati</taxon>
        <taxon>Bacillota</taxon>
        <taxon>Clostridia</taxon>
        <taxon>Eubacteriales</taxon>
        <taxon>Clostridiaceae</taxon>
        <taxon>Clostridium</taxon>
    </lineage>
</organism>